<name>A0A1E5G1W5_9FIRM</name>
<gene>
    <name evidence="1" type="ORF">BHF68_07655</name>
</gene>
<dbReference type="InterPro" id="IPR036909">
    <property type="entry name" value="Cyt_c-like_dom_sf"/>
</dbReference>
<dbReference type="RefSeq" id="WP_069643528.1">
    <property type="nucleotide sequence ID" value="NZ_MIJE01000031.1"/>
</dbReference>
<reference evidence="1 2" key="1">
    <citation type="submission" date="2016-09" db="EMBL/GenBank/DDBJ databases">
        <title>Draft genome sequence for the type strain of Desulfuribacillus alkaliarsenatis AHT28, an obligately anaerobic, sulfidogenic bacterium isolated from Russian soda lake sediments.</title>
        <authorList>
            <person name="Abin C.A."/>
            <person name="Hollibaugh J.T."/>
        </authorList>
    </citation>
    <scope>NUCLEOTIDE SEQUENCE [LARGE SCALE GENOMIC DNA]</scope>
    <source>
        <strain evidence="1 2">AHT28</strain>
    </source>
</reference>
<dbReference type="GO" id="GO:0020037">
    <property type="term" value="F:heme binding"/>
    <property type="evidence" value="ECO:0007669"/>
    <property type="project" value="InterPro"/>
</dbReference>
<protein>
    <recommendedName>
        <fullName evidence="3">Cytochrome c domain-containing protein</fullName>
    </recommendedName>
</protein>
<evidence type="ECO:0000313" key="1">
    <source>
        <dbReference type="EMBL" id="OEF96519.1"/>
    </source>
</evidence>
<dbReference type="SUPFAM" id="SSF46626">
    <property type="entry name" value="Cytochrome c"/>
    <property type="match status" value="1"/>
</dbReference>
<dbReference type="GO" id="GO:0009055">
    <property type="term" value="F:electron transfer activity"/>
    <property type="evidence" value="ECO:0007669"/>
    <property type="project" value="InterPro"/>
</dbReference>
<proteinExistence type="predicted"/>
<sequence>MRTRTVFGLGVVFLLTLLIAVGCNDATVESPTTNGAGDEADTAALTLIEDNCQSCHTLDQAFRPRAEGQWPQVVDRMIGYSPGLLDDQEREAVIAYLQENRSN</sequence>
<dbReference type="OrthoDB" id="9770071at2"/>
<dbReference type="EMBL" id="MIJE01000031">
    <property type="protein sequence ID" value="OEF96519.1"/>
    <property type="molecule type" value="Genomic_DNA"/>
</dbReference>
<dbReference type="Gene3D" id="1.10.760.10">
    <property type="entry name" value="Cytochrome c-like domain"/>
    <property type="match status" value="1"/>
</dbReference>
<keyword evidence="2" id="KW-1185">Reference proteome</keyword>
<dbReference type="Proteomes" id="UP000094296">
    <property type="component" value="Unassembled WGS sequence"/>
</dbReference>
<comment type="caution">
    <text evidence="1">The sequence shown here is derived from an EMBL/GenBank/DDBJ whole genome shotgun (WGS) entry which is preliminary data.</text>
</comment>
<dbReference type="PROSITE" id="PS51257">
    <property type="entry name" value="PROKAR_LIPOPROTEIN"/>
    <property type="match status" value="1"/>
</dbReference>
<accession>A0A1E5G1W5</accession>
<evidence type="ECO:0008006" key="3">
    <source>
        <dbReference type="Google" id="ProtNLM"/>
    </source>
</evidence>
<evidence type="ECO:0000313" key="2">
    <source>
        <dbReference type="Proteomes" id="UP000094296"/>
    </source>
</evidence>
<dbReference type="AlphaFoldDB" id="A0A1E5G1W5"/>
<organism evidence="1 2">
    <name type="scientific">Desulfuribacillus alkaliarsenatis</name>
    <dbReference type="NCBI Taxonomy" id="766136"/>
    <lineage>
        <taxon>Bacteria</taxon>
        <taxon>Bacillati</taxon>
        <taxon>Bacillota</taxon>
        <taxon>Desulfuribacillia</taxon>
        <taxon>Desulfuribacillales</taxon>
        <taxon>Desulfuribacillaceae</taxon>
        <taxon>Desulfuribacillus</taxon>
    </lineage>
</organism>
<dbReference type="STRING" id="766136.BHF68_07655"/>